<organism evidence="2 3">
    <name type="scientific">Intestinibaculum porci</name>
    <dbReference type="NCBI Taxonomy" id="2487118"/>
    <lineage>
        <taxon>Bacteria</taxon>
        <taxon>Bacillati</taxon>
        <taxon>Bacillota</taxon>
        <taxon>Erysipelotrichia</taxon>
        <taxon>Erysipelotrichales</taxon>
        <taxon>Erysipelotrichaceae</taxon>
        <taxon>Intestinibaculum</taxon>
    </lineage>
</organism>
<feature type="transmembrane region" description="Helical" evidence="1">
    <location>
        <begin position="36"/>
        <end position="55"/>
    </location>
</feature>
<evidence type="ECO:0000313" key="2">
    <source>
        <dbReference type="EMBL" id="BBH26681.1"/>
    </source>
</evidence>
<dbReference type="EMBL" id="AP019309">
    <property type="protein sequence ID" value="BBH26681.1"/>
    <property type="molecule type" value="Genomic_DNA"/>
</dbReference>
<dbReference type="Proteomes" id="UP000268059">
    <property type="component" value="Chromosome"/>
</dbReference>
<protein>
    <recommendedName>
        <fullName evidence="4">Rod shape-determining protein MreD</fullName>
    </recommendedName>
</protein>
<keyword evidence="1" id="KW-0472">Membrane</keyword>
<feature type="transmembrane region" description="Helical" evidence="1">
    <location>
        <begin position="6"/>
        <end position="29"/>
    </location>
</feature>
<feature type="transmembrane region" description="Helical" evidence="1">
    <location>
        <begin position="104"/>
        <end position="125"/>
    </location>
</feature>
<evidence type="ECO:0000313" key="3">
    <source>
        <dbReference type="Proteomes" id="UP000268059"/>
    </source>
</evidence>
<feature type="transmembrane region" description="Helical" evidence="1">
    <location>
        <begin position="61"/>
        <end position="92"/>
    </location>
</feature>
<feature type="transmembrane region" description="Helical" evidence="1">
    <location>
        <begin position="145"/>
        <end position="165"/>
    </location>
</feature>
<dbReference type="FunCoup" id="A0A3G9JL17">
    <property type="interactions" value="36"/>
</dbReference>
<dbReference type="OrthoDB" id="1654456at2"/>
<gene>
    <name evidence="2" type="ORF">SG0102_16150</name>
</gene>
<evidence type="ECO:0008006" key="4">
    <source>
        <dbReference type="Google" id="ProtNLM"/>
    </source>
</evidence>
<reference evidence="2 3" key="1">
    <citation type="submission" date="2018-11" db="EMBL/GenBank/DDBJ databases">
        <title>Novel Erysipelotrichaceae bacterium isolated from small intestine of a swine.</title>
        <authorList>
            <person name="Kim J.S."/>
            <person name="Choe H."/>
            <person name="Lee Y.R."/>
            <person name="Kim K.M."/>
            <person name="Park D.S."/>
        </authorList>
    </citation>
    <scope>NUCLEOTIDE SEQUENCE [LARGE SCALE GENOMIC DNA]</scope>
    <source>
        <strain evidence="2 3">SG0102</strain>
    </source>
</reference>
<dbReference type="AlphaFoldDB" id="A0A3G9JL17"/>
<proteinExistence type="predicted"/>
<dbReference type="KEGG" id="ebm:SG0102_16150"/>
<sequence>MIEKQLYKNFLIMIVCYLLDSIISFFLPYNLSKTGISFIPSIGLMMFTLLVMTLHDPSERFFFSALCGLYYCVVYSNSLLIYVLVYVAIAFVRSYIYRNDHITLLEYLVLMFIILLLKELVVYYLMVATDVTSLTFLSFVRLRLLPTTLINTIIGAGVYGIYSLFDFKTDESEFS</sequence>
<dbReference type="InParanoid" id="A0A3G9JL17"/>
<evidence type="ECO:0000256" key="1">
    <source>
        <dbReference type="SAM" id="Phobius"/>
    </source>
</evidence>
<dbReference type="RefSeq" id="WP_125119517.1">
    <property type="nucleotide sequence ID" value="NZ_AP019309.1"/>
</dbReference>
<accession>A0A3G9JL17</accession>
<keyword evidence="3" id="KW-1185">Reference proteome</keyword>
<name>A0A3G9JL17_9FIRM</name>
<keyword evidence="1" id="KW-0812">Transmembrane</keyword>
<keyword evidence="1" id="KW-1133">Transmembrane helix</keyword>